<dbReference type="InterPro" id="IPR021508">
    <property type="entry name" value="Gp17-like"/>
</dbReference>
<comment type="caution">
    <text evidence="1">The sequence shown here is derived from an EMBL/GenBank/DDBJ whole genome shotgun (WGS) entry which is preliminary data.</text>
</comment>
<name>A0A7C9RBR9_9HYPH</name>
<dbReference type="Gene3D" id="3.30.2000.30">
    <property type="match status" value="1"/>
</dbReference>
<proteinExistence type="predicted"/>
<dbReference type="InterPro" id="IPR053745">
    <property type="entry name" value="Viral_Tail_Comp_sf"/>
</dbReference>
<dbReference type="EMBL" id="JAAKZG010000028">
    <property type="protein sequence ID" value="NGN45180.1"/>
    <property type="molecule type" value="Genomic_DNA"/>
</dbReference>
<evidence type="ECO:0000313" key="1">
    <source>
        <dbReference type="EMBL" id="NGN45180.1"/>
    </source>
</evidence>
<accession>A0A7C9RBR9</accession>
<evidence type="ECO:0000313" key="2">
    <source>
        <dbReference type="Proteomes" id="UP000481252"/>
    </source>
</evidence>
<organism evidence="1 2">
    <name type="scientific">Mesorhizobium zhangyense</name>
    <dbReference type="NCBI Taxonomy" id="1776730"/>
    <lineage>
        <taxon>Bacteria</taxon>
        <taxon>Pseudomonadati</taxon>
        <taxon>Pseudomonadota</taxon>
        <taxon>Alphaproteobacteria</taxon>
        <taxon>Hyphomicrobiales</taxon>
        <taxon>Phyllobacteriaceae</taxon>
        <taxon>Mesorhizobium</taxon>
    </lineage>
</organism>
<gene>
    <name evidence="1" type="ORF">G6N74_29440</name>
</gene>
<reference evidence="1 2" key="1">
    <citation type="submission" date="2020-02" db="EMBL/GenBank/DDBJ databases">
        <title>Genome sequence of the type strain CGMCC 1.15528 of Mesorhizobium zhangyense.</title>
        <authorList>
            <person name="Gao J."/>
            <person name="Sun J."/>
        </authorList>
    </citation>
    <scope>NUCLEOTIDE SEQUENCE [LARGE SCALE GENOMIC DNA]</scope>
    <source>
        <strain evidence="1 2">CGMCC 1.15528</strain>
    </source>
</reference>
<protein>
    <submittedName>
        <fullName evidence="1">DUF3168 domain-containing protein</fullName>
    </submittedName>
</protein>
<dbReference type="Pfam" id="PF11367">
    <property type="entry name" value="Tail_completion_gp17"/>
    <property type="match status" value="1"/>
</dbReference>
<dbReference type="RefSeq" id="WP_165121552.1">
    <property type="nucleotide sequence ID" value="NZ_JAAKZG010000028.1"/>
</dbReference>
<sequence>MDPVLELQGVIIQRLRSFATVTALVGSKSYDQPPLDQNGNVQATTYPYISIGPSNFQSEDADCIDGGEVMIQIDAWSIEPGHPQVRNIADAIRKAFRGYDITLAQNALASFEHWRTDYIANGTLKQASVRFTAIIEQP</sequence>
<keyword evidence="2" id="KW-1185">Reference proteome</keyword>
<dbReference type="AlphaFoldDB" id="A0A7C9RBR9"/>
<dbReference type="Proteomes" id="UP000481252">
    <property type="component" value="Unassembled WGS sequence"/>
</dbReference>